<reference evidence="2 3" key="2">
    <citation type="submission" date="2015-12" db="EMBL/GenBank/DDBJ databases">
        <title>Draft Genome Sequence of Desulfitobacterium hafniense Strain DH, a Sulfate-reducing Bacterium Isolated from Paddy Soils.</title>
        <authorList>
            <person name="Bao P."/>
            <person name="Zhang X."/>
            <person name="Li G."/>
        </authorList>
    </citation>
    <scope>NUCLEOTIDE SEQUENCE [LARGE SCALE GENOMIC DNA]</scope>
    <source>
        <strain evidence="2 3">DH</strain>
    </source>
</reference>
<dbReference type="RefSeq" id="WP_015945163.1">
    <property type="nucleotide sequence ID" value="NZ_CABKQQ010000060.1"/>
</dbReference>
<dbReference type="AlphaFoldDB" id="A0A098B5W8"/>
<dbReference type="NCBIfam" id="TIGR02867">
    <property type="entry name" value="spore_II_P"/>
    <property type="match status" value="1"/>
</dbReference>
<protein>
    <submittedName>
        <fullName evidence="1">Stage II sporulation P protein</fullName>
    </submittedName>
    <submittedName>
        <fullName evidence="2">Stage II sporulation protein P</fullName>
    </submittedName>
</protein>
<dbReference type="PATRIC" id="fig|49338.4.peg.3618"/>
<evidence type="ECO:0000313" key="3">
    <source>
        <dbReference type="Proteomes" id="UP000054623"/>
    </source>
</evidence>
<dbReference type="Proteomes" id="UP000054623">
    <property type="component" value="Unassembled WGS sequence"/>
</dbReference>
<sequence>MLKESMFSTKKWRWSFWPSARWARGFLLILLTLLFLGLFVYALEEGTSRQLVRVMAQQSFPFEALILEGIPGYSQPEREHLNQIRTQGVSLGTFLLTGVNIADARTYFFSYFTPPPGGPAWIGWAYNPGDPEYEGEIPELEEIPLTPSPVPPEHEEPALPLDDEVLVGIYHTHNSESYAGDGGGERDDKGDGEIVRVGETLKESLEKHGIRTVQALDIHDVEDFNKAYSKSLYTAAALVKNYPSMKLLLDLHRDGLPPGVNKGTVMIQGKEVARVMIVIGQKNPHWETNEAIAEELIAFAEENYPGLFIPRITYASDARYNQHLLDGAILFEIGSQLNTFAEAQGTAEVLGSLLADWLKE</sequence>
<gene>
    <name evidence="2" type="ORF">AT727_04175</name>
    <name evidence="1" type="ORF">DPCES_3365</name>
</gene>
<evidence type="ECO:0000313" key="1">
    <source>
        <dbReference type="EMBL" id="CDX03251.1"/>
    </source>
</evidence>
<dbReference type="Pfam" id="PF07454">
    <property type="entry name" value="SpoIIP"/>
    <property type="match status" value="1"/>
</dbReference>
<accession>A0A098B5W8</accession>
<dbReference type="EMBL" id="LK996017">
    <property type="protein sequence ID" value="CDX03251.1"/>
    <property type="molecule type" value="Genomic_DNA"/>
</dbReference>
<reference evidence="1" key="1">
    <citation type="submission" date="2014-07" db="EMBL/GenBank/DDBJ databases">
        <authorList>
            <person name="Hornung V.Bastian."/>
        </authorList>
    </citation>
    <scope>NUCLEOTIDE SEQUENCE</scope>
    <source>
        <strain evidence="1">PCE-S</strain>
    </source>
</reference>
<organism evidence="1">
    <name type="scientific">Desulfitobacterium hafniense</name>
    <name type="common">Desulfitobacterium frappieri</name>
    <dbReference type="NCBI Taxonomy" id="49338"/>
    <lineage>
        <taxon>Bacteria</taxon>
        <taxon>Bacillati</taxon>
        <taxon>Bacillota</taxon>
        <taxon>Clostridia</taxon>
        <taxon>Eubacteriales</taxon>
        <taxon>Desulfitobacteriaceae</taxon>
        <taxon>Desulfitobacterium</taxon>
    </lineage>
</organism>
<dbReference type="EMBL" id="LOCK01000017">
    <property type="protein sequence ID" value="KTE92137.1"/>
    <property type="molecule type" value="Genomic_DNA"/>
</dbReference>
<dbReference type="InterPro" id="IPR010897">
    <property type="entry name" value="Spore_II_P"/>
</dbReference>
<name>A0A098B5W8_DESHA</name>
<dbReference type="OrthoDB" id="1633470at2"/>
<evidence type="ECO:0000313" key="2">
    <source>
        <dbReference type="EMBL" id="KTE92137.1"/>
    </source>
</evidence>
<proteinExistence type="predicted"/>